<sequence>MLELCIFLYVVLAILSAWVAHVDRFTAPKPIGFIAPSIALATLMIGSALGQLWIGLAGLGLGYKLLIDEAFRYEA</sequence>
<protein>
    <submittedName>
        <fullName evidence="2">Uncharacterized protein</fullName>
    </submittedName>
</protein>
<accession>A0A0N8GP91</accession>
<keyword evidence="3" id="KW-1185">Reference proteome</keyword>
<dbReference type="STRING" id="70996.SE18_24620"/>
<reference evidence="2 3" key="1">
    <citation type="submission" date="2015-07" db="EMBL/GenBank/DDBJ databases">
        <title>Whole genome sequence of Herpetosiphon geysericola DSM 7119.</title>
        <authorList>
            <person name="Hemp J."/>
            <person name="Ward L.M."/>
            <person name="Pace L.A."/>
            <person name="Fischer W.W."/>
        </authorList>
    </citation>
    <scope>NUCLEOTIDE SEQUENCE [LARGE SCALE GENOMIC DNA]</scope>
    <source>
        <strain evidence="2 3">DSM 7119</strain>
    </source>
</reference>
<dbReference type="Proteomes" id="UP000050277">
    <property type="component" value="Unassembled WGS sequence"/>
</dbReference>
<organism evidence="2 3">
    <name type="scientific">Herpetosiphon geysericola</name>
    <dbReference type="NCBI Taxonomy" id="70996"/>
    <lineage>
        <taxon>Bacteria</taxon>
        <taxon>Bacillati</taxon>
        <taxon>Chloroflexota</taxon>
        <taxon>Chloroflexia</taxon>
        <taxon>Herpetosiphonales</taxon>
        <taxon>Herpetosiphonaceae</taxon>
        <taxon>Herpetosiphon</taxon>
    </lineage>
</organism>
<evidence type="ECO:0000256" key="1">
    <source>
        <dbReference type="SAM" id="Phobius"/>
    </source>
</evidence>
<dbReference type="EMBL" id="LGKP01000040">
    <property type="protein sequence ID" value="KPL80242.1"/>
    <property type="molecule type" value="Genomic_DNA"/>
</dbReference>
<feature type="transmembrane region" description="Helical" evidence="1">
    <location>
        <begin position="38"/>
        <end position="63"/>
    </location>
</feature>
<comment type="caution">
    <text evidence="2">The sequence shown here is derived from an EMBL/GenBank/DDBJ whole genome shotgun (WGS) entry which is preliminary data.</text>
</comment>
<evidence type="ECO:0000313" key="2">
    <source>
        <dbReference type="EMBL" id="KPL80242.1"/>
    </source>
</evidence>
<keyword evidence="1" id="KW-0812">Transmembrane</keyword>
<evidence type="ECO:0000313" key="3">
    <source>
        <dbReference type="Proteomes" id="UP000050277"/>
    </source>
</evidence>
<keyword evidence="1" id="KW-0472">Membrane</keyword>
<gene>
    <name evidence="2" type="ORF">SE18_24620</name>
</gene>
<dbReference type="AlphaFoldDB" id="A0A0N8GP91"/>
<proteinExistence type="predicted"/>
<keyword evidence="1" id="KW-1133">Transmembrane helix</keyword>
<name>A0A0N8GP91_9CHLR</name>